<reference evidence="3 4" key="1">
    <citation type="journal article" date="2013" name="PLoS ONE">
        <title>Assembly-driven community genomics of a hypersaline microbial ecosystem.</title>
        <authorList>
            <person name="Podell S."/>
            <person name="Ugalde J.A."/>
            <person name="Narasingarao P."/>
            <person name="Banfield J.F."/>
            <person name="Heidelberg K.B."/>
            <person name="Allen E.E."/>
        </authorList>
    </citation>
    <scope>NUCLEOTIDE SEQUENCE [LARGE SCALE GENOMIC DNA]</scope>
    <source>
        <strain evidence="4">J07HQW2</strain>
    </source>
</reference>
<gene>
    <name evidence="3" type="ORF">J07HQW2_03695</name>
</gene>
<dbReference type="RefSeq" id="WP_021056670.1">
    <property type="nucleotide sequence ID" value="NZ_KE356561.1"/>
</dbReference>
<dbReference type="InterPro" id="IPR006935">
    <property type="entry name" value="Helicase/UvrB_N"/>
</dbReference>
<dbReference type="InterPro" id="IPR050742">
    <property type="entry name" value="Helicase_Restrict-Modif_Enz"/>
</dbReference>
<dbReference type="Pfam" id="PF00271">
    <property type="entry name" value="Helicase_C"/>
    <property type="match status" value="1"/>
</dbReference>
<dbReference type="eggNOG" id="arCOG00874">
    <property type="taxonomic scope" value="Archaea"/>
</dbReference>
<dbReference type="GO" id="GO:0005829">
    <property type="term" value="C:cytosol"/>
    <property type="evidence" value="ECO:0007669"/>
    <property type="project" value="TreeGrafter"/>
</dbReference>
<evidence type="ECO:0000313" key="3">
    <source>
        <dbReference type="EMBL" id="ERG97209.1"/>
    </source>
</evidence>
<dbReference type="GO" id="GO:0003677">
    <property type="term" value="F:DNA binding"/>
    <property type="evidence" value="ECO:0007669"/>
    <property type="project" value="InterPro"/>
</dbReference>
<accession>U1N2U5</accession>
<dbReference type="InterPro" id="IPR001650">
    <property type="entry name" value="Helicase_C-like"/>
</dbReference>
<evidence type="ECO:0000313" key="4">
    <source>
        <dbReference type="Proteomes" id="UP000030710"/>
    </source>
</evidence>
<evidence type="ECO:0000259" key="2">
    <source>
        <dbReference type="PROSITE" id="PS51192"/>
    </source>
</evidence>
<feature type="region of interest" description="Disordered" evidence="1">
    <location>
        <begin position="726"/>
        <end position="748"/>
    </location>
</feature>
<sequence length="912" mass="100060">MNIDDIADSVTRQDTPGEIFHSEWLSDLPAGQWPAYIDQNARLVADGIVIGSTGLTKGDFAPETGEYYQQGLAASAGINIGETSLPLGQHDPTDIGRVAWSLNRLRDELSESDYTDLENPSRAVEAVLNKRLVAAAETGDIDTTDLGTIRLPEDASVTTLVSEVFCRPRRESYVSLLVDTVANRETTGLLNRIDEPRMVTQLWDHQRSALTAWLEHDCRGYVDMATATGKTFLGLAAIAHHFGSLHPADTDIFDASQTPDNETDDRATVLIIAHRDLILDQWQREFDTHLNIPERRQTRGGERTATFEWGDVHFWTPNRLQERGVPETDLIILDEAHHYLGGSGFGGLLDEMNGDVLALSGSLDSTNARTLERRDIPKLFQFSLRDGQRAGVIPQFDWDVIFTPYRNQAELANITTECRDGIETFGSGIDLPDGINIESESTNNIDAVSGDSISFTTLSEARSLVQSSVGRDLKEADPEFRSFASAVMGRQLTRYNLSPALSTVVDLTLDHINQHKCVVLLETECEIEYVTDKLASQLGESYESLITVLDSDDALSTVRAFDTDADNGALIGVAQTLGEGVDIETADVCINRSRGRLSRSLVQRMGRVLRNPQENKYAQFFHVMGVPTRDGAILPREDGVELLETASQLLAWGDSFDARPVFRIDPETYLTEDALSSLEIAGVNAIDRSSPDQYEWPEDDDIQSNLESLCSRATDIDGSALMSIERQSHKRPATADSYTDTSAGDDTATIESGHDIIKRVPEAVAERDTDAPDQSTPFVSASGDTISVPAWLCQLIEIATTDDLETFAAQSVRSHLQESLTLATVDADDAGQRLVSDEQSAEQNQLSLNPALKSLVTAYTAETDASRQAVVETALASTIMKRDDVETLIRRGNLTASQSDVTQRLESLSVNT</sequence>
<keyword evidence="3" id="KW-0067">ATP-binding</keyword>
<dbReference type="GO" id="GO:0004386">
    <property type="term" value="F:helicase activity"/>
    <property type="evidence" value="ECO:0007669"/>
    <property type="project" value="UniProtKB-KW"/>
</dbReference>
<dbReference type="InterPro" id="IPR014001">
    <property type="entry name" value="Helicase_ATP-bd"/>
</dbReference>
<protein>
    <submittedName>
        <fullName evidence="3">DNA or RNA helicase of superfamily II</fullName>
    </submittedName>
</protein>
<dbReference type="STRING" id="1238425.J07HQW2_03695"/>
<dbReference type="Gene3D" id="3.40.50.300">
    <property type="entry name" value="P-loop containing nucleotide triphosphate hydrolases"/>
    <property type="match status" value="2"/>
</dbReference>
<dbReference type="HOGENOM" id="CLU_318760_0_0_2"/>
<feature type="domain" description="Helicase ATP-binding" evidence="2">
    <location>
        <begin position="211"/>
        <end position="381"/>
    </location>
</feature>
<dbReference type="Proteomes" id="UP000030710">
    <property type="component" value="Unassembled WGS sequence"/>
</dbReference>
<dbReference type="Pfam" id="PF04851">
    <property type="entry name" value="ResIII"/>
    <property type="match status" value="1"/>
</dbReference>
<evidence type="ECO:0000256" key="1">
    <source>
        <dbReference type="SAM" id="MobiDB-lite"/>
    </source>
</evidence>
<dbReference type="CDD" id="cd18785">
    <property type="entry name" value="SF2_C"/>
    <property type="match status" value="1"/>
</dbReference>
<dbReference type="SUPFAM" id="SSF52540">
    <property type="entry name" value="P-loop containing nucleoside triphosphate hydrolases"/>
    <property type="match status" value="1"/>
</dbReference>
<dbReference type="EMBL" id="KE356561">
    <property type="protein sequence ID" value="ERG97209.1"/>
    <property type="molecule type" value="Genomic_DNA"/>
</dbReference>
<dbReference type="AlphaFoldDB" id="U1N2U5"/>
<dbReference type="GO" id="GO:0005524">
    <property type="term" value="F:ATP binding"/>
    <property type="evidence" value="ECO:0007669"/>
    <property type="project" value="InterPro"/>
</dbReference>
<dbReference type="InterPro" id="IPR027417">
    <property type="entry name" value="P-loop_NTPase"/>
</dbReference>
<dbReference type="GO" id="GO:0016787">
    <property type="term" value="F:hydrolase activity"/>
    <property type="evidence" value="ECO:0007669"/>
    <property type="project" value="InterPro"/>
</dbReference>
<keyword evidence="3" id="KW-0347">Helicase</keyword>
<dbReference type="PROSITE" id="PS51192">
    <property type="entry name" value="HELICASE_ATP_BIND_1"/>
    <property type="match status" value="1"/>
</dbReference>
<dbReference type="PANTHER" id="PTHR47396:SF1">
    <property type="entry name" value="ATP-DEPENDENT HELICASE IRC3-RELATED"/>
    <property type="match status" value="1"/>
</dbReference>
<name>U1N2U5_9EURY</name>
<proteinExistence type="predicted"/>
<keyword evidence="3" id="KW-0547">Nucleotide-binding</keyword>
<dbReference type="SMART" id="SM00487">
    <property type="entry name" value="DEXDc"/>
    <property type="match status" value="1"/>
</dbReference>
<organism evidence="3 4">
    <name type="scientific">Haloquadratum walsbyi J07HQW2</name>
    <dbReference type="NCBI Taxonomy" id="1238425"/>
    <lineage>
        <taxon>Archaea</taxon>
        <taxon>Methanobacteriati</taxon>
        <taxon>Methanobacteriota</taxon>
        <taxon>Stenosarchaea group</taxon>
        <taxon>Halobacteria</taxon>
        <taxon>Halobacteriales</taxon>
        <taxon>Haloferacaceae</taxon>
        <taxon>Haloquadratum</taxon>
    </lineage>
</organism>
<dbReference type="GO" id="GO:0140097">
    <property type="term" value="F:catalytic activity, acting on DNA"/>
    <property type="evidence" value="ECO:0007669"/>
    <property type="project" value="UniProtKB-ARBA"/>
</dbReference>
<dbReference type="PANTHER" id="PTHR47396">
    <property type="entry name" value="TYPE I RESTRICTION ENZYME ECOKI R PROTEIN"/>
    <property type="match status" value="1"/>
</dbReference>
<keyword evidence="3" id="KW-0378">Hydrolase</keyword>